<dbReference type="InterPro" id="IPR001304">
    <property type="entry name" value="C-type_lectin-like"/>
</dbReference>
<evidence type="ECO:0000313" key="4">
    <source>
        <dbReference type="EMBL" id="WAQ96503.1"/>
    </source>
</evidence>
<dbReference type="EMBL" id="CP111013">
    <property type="protein sequence ID" value="WAQ96503.1"/>
    <property type="molecule type" value="Genomic_DNA"/>
</dbReference>
<feature type="transmembrane region" description="Helical" evidence="2">
    <location>
        <begin position="148"/>
        <end position="169"/>
    </location>
</feature>
<dbReference type="PANTHER" id="PTHR22801">
    <property type="entry name" value="LITHOSTATHINE"/>
    <property type="match status" value="1"/>
</dbReference>
<feature type="region of interest" description="Disordered" evidence="1">
    <location>
        <begin position="204"/>
        <end position="225"/>
    </location>
</feature>
<dbReference type="InterPro" id="IPR016186">
    <property type="entry name" value="C-type_lectin-like/link_sf"/>
</dbReference>
<dbReference type="PANTHER" id="PTHR22801:SF63">
    <property type="entry name" value="C-TYPE LECTIN DOMAIN-CONTAINING PROTEIN"/>
    <property type="match status" value="1"/>
</dbReference>
<dbReference type="PROSITE" id="PS50041">
    <property type="entry name" value="C_TYPE_LECTIN_2"/>
    <property type="match status" value="1"/>
</dbReference>
<keyword evidence="2" id="KW-0472">Membrane</keyword>
<gene>
    <name evidence="4" type="ORF">MAR_029193</name>
</gene>
<dbReference type="Gene3D" id="3.10.100.10">
    <property type="entry name" value="Mannose-Binding Protein A, subunit A"/>
    <property type="match status" value="1"/>
</dbReference>
<sequence length="433" mass="47212">MDITRSEIGIWLGIVFIVTMTVPSEKHWDEARSHCWRDGGEMVAIKDKETMDFIKETLNSRELGWTSNGVWNGASDLRNRGWEWTTGEPLSGGYEYWAPGEPSKVFQIFSFENCCCMRRTLQEETSVGEQLVITGAPMVNYVDNKVTIIGLIIAGCLILLIMGSIIYCLHRKHEHQKRRYNQHIVQYQASSPPQRGIATIIQGPPRPGPENPNPIHTHLTNGNGVSPVRPVSNIYLEPSEVAGPSAPQSPPVYDEVGKIRTAVVSHVTDGGGSQIGDQSAPDVRDETSPLLSIGGAASAGDLAGEAGASVGNGVYHRENDEYVDMRSTGSRDSGLASLNMGTRASEENLKGSGATGSAHEPRMENIYTSPMTVSDYVKQNGKSVHGNNSNGLQQVVPEKRTKEPEIHIYCNSLDVLTNDCQMGRPLPPVPAKH</sequence>
<evidence type="ECO:0000259" key="3">
    <source>
        <dbReference type="PROSITE" id="PS50041"/>
    </source>
</evidence>
<proteinExistence type="predicted"/>
<organism evidence="4 5">
    <name type="scientific">Mya arenaria</name>
    <name type="common">Soft-shell clam</name>
    <dbReference type="NCBI Taxonomy" id="6604"/>
    <lineage>
        <taxon>Eukaryota</taxon>
        <taxon>Metazoa</taxon>
        <taxon>Spiralia</taxon>
        <taxon>Lophotrochozoa</taxon>
        <taxon>Mollusca</taxon>
        <taxon>Bivalvia</taxon>
        <taxon>Autobranchia</taxon>
        <taxon>Heteroconchia</taxon>
        <taxon>Euheterodonta</taxon>
        <taxon>Imparidentia</taxon>
        <taxon>Neoheterodontei</taxon>
        <taxon>Myida</taxon>
        <taxon>Myoidea</taxon>
        <taxon>Myidae</taxon>
        <taxon>Mya</taxon>
    </lineage>
</organism>
<protein>
    <recommendedName>
        <fullName evidence="3">C-type lectin domain-containing protein</fullName>
    </recommendedName>
</protein>
<dbReference type="InterPro" id="IPR016187">
    <property type="entry name" value="CTDL_fold"/>
</dbReference>
<dbReference type="SUPFAM" id="SSF56436">
    <property type="entry name" value="C-type lectin-like"/>
    <property type="match status" value="1"/>
</dbReference>
<feature type="region of interest" description="Disordered" evidence="1">
    <location>
        <begin position="268"/>
        <end position="287"/>
    </location>
</feature>
<evidence type="ECO:0000256" key="1">
    <source>
        <dbReference type="SAM" id="MobiDB-lite"/>
    </source>
</evidence>
<dbReference type="CDD" id="cd00037">
    <property type="entry name" value="CLECT"/>
    <property type="match status" value="1"/>
</dbReference>
<evidence type="ECO:0000313" key="5">
    <source>
        <dbReference type="Proteomes" id="UP001164746"/>
    </source>
</evidence>
<feature type="region of interest" description="Disordered" evidence="1">
    <location>
        <begin position="326"/>
        <end position="360"/>
    </location>
</feature>
<accession>A0ABY7DHU4</accession>
<reference evidence="4" key="1">
    <citation type="submission" date="2022-11" db="EMBL/GenBank/DDBJ databases">
        <title>Centuries of genome instability and evolution in soft-shell clam transmissible cancer (bioRxiv).</title>
        <authorList>
            <person name="Hart S.F.M."/>
            <person name="Yonemitsu M.A."/>
            <person name="Giersch R.M."/>
            <person name="Beal B.F."/>
            <person name="Arriagada G."/>
            <person name="Davis B.W."/>
            <person name="Ostrander E.A."/>
            <person name="Goff S.P."/>
            <person name="Metzger M.J."/>
        </authorList>
    </citation>
    <scope>NUCLEOTIDE SEQUENCE</scope>
    <source>
        <strain evidence="4">MELC-2E11</strain>
        <tissue evidence="4">Siphon/mantle</tissue>
    </source>
</reference>
<keyword evidence="2" id="KW-1133">Transmembrane helix</keyword>
<keyword evidence="5" id="KW-1185">Reference proteome</keyword>
<dbReference type="SMART" id="SM00034">
    <property type="entry name" value="CLECT"/>
    <property type="match status" value="1"/>
</dbReference>
<dbReference type="Pfam" id="PF00059">
    <property type="entry name" value="Lectin_C"/>
    <property type="match status" value="1"/>
</dbReference>
<keyword evidence="2" id="KW-0812">Transmembrane</keyword>
<feature type="domain" description="C-type lectin" evidence="3">
    <location>
        <begin position="11"/>
        <end position="114"/>
    </location>
</feature>
<name>A0ABY7DHU4_MYAAR</name>
<dbReference type="InterPro" id="IPR050801">
    <property type="entry name" value="Ca-Dep_Lectins_ImmuneDev"/>
</dbReference>
<evidence type="ECO:0000256" key="2">
    <source>
        <dbReference type="SAM" id="Phobius"/>
    </source>
</evidence>
<dbReference type="Proteomes" id="UP001164746">
    <property type="component" value="Chromosome 2"/>
</dbReference>